<organism evidence="1 2">
    <name type="scientific">Daphnia pulex</name>
    <name type="common">Water flea</name>
    <dbReference type="NCBI Taxonomy" id="6669"/>
    <lineage>
        <taxon>Eukaryota</taxon>
        <taxon>Metazoa</taxon>
        <taxon>Ecdysozoa</taxon>
        <taxon>Arthropoda</taxon>
        <taxon>Crustacea</taxon>
        <taxon>Branchiopoda</taxon>
        <taxon>Diplostraca</taxon>
        <taxon>Cladocera</taxon>
        <taxon>Anomopoda</taxon>
        <taxon>Daphniidae</taxon>
        <taxon>Daphnia</taxon>
    </lineage>
</organism>
<reference evidence="1 2" key="1">
    <citation type="journal article" date="2011" name="Science">
        <title>The ecoresponsive genome of Daphnia pulex.</title>
        <authorList>
            <person name="Colbourne J.K."/>
            <person name="Pfrender M.E."/>
            <person name="Gilbert D."/>
            <person name="Thomas W.K."/>
            <person name="Tucker A."/>
            <person name="Oakley T.H."/>
            <person name="Tokishita S."/>
            <person name="Aerts A."/>
            <person name="Arnold G.J."/>
            <person name="Basu M.K."/>
            <person name="Bauer D.J."/>
            <person name="Caceres C.E."/>
            <person name="Carmel L."/>
            <person name="Casola C."/>
            <person name="Choi J.H."/>
            <person name="Detter J.C."/>
            <person name="Dong Q."/>
            <person name="Dusheyko S."/>
            <person name="Eads B.D."/>
            <person name="Frohlich T."/>
            <person name="Geiler-Samerotte K.A."/>
            <person name="Gerlach D."/>
            <person name="Hatcher P."/>
            <person name="Jogdeo S."/>
            <person name="Krijgsveld J."/>
            <person name="Kriventseva E.V."/>
            <person name="Kultz D."/>
            <person name="Laforsch C."/>
            <person name="Lindquist E."/>
            <person name="Lopez J."/>
            <person name="Manak J.R."/>
            <person name="Muller J."/>
            <person name="Pangilinan J."/>
            <person name="Patwardhan R.P."/>
            <person name="Pitluck S."/>
            <person name="Pritham E.J."/>
            <person name="Rechtsteiner A."/>
            <person name="Rho M."/>
            <person name="Rogozin I.B."/>
            <person name="Sakarya O."/>
            <person name="Salamov A."/>
            <person name="Schaack S."/>
            <person name="Shapiro H."/>
            <person name="Shiga Y."/>
            <person name="Skalitzky C."/>
            <person name="Smith Z."/>
            <person name="Souvorov A."/>
            <person name="Sung W."/>
            <person name="Tang Z."/>
            <person name="Tsuchiya D."/>
            <person name="Tu H."/>
            <person name="Vos H."/>
            <person name="Wang M."/>
            <person name="Wolf Y.I."/>
            <person name="Yamagata H."/>
            <person name="Yamada T."/>
            <person name="Ye Y."/>
            <person name="Shaw J.R."/>
            <person name="Andrews J."/>
            <person name="Crease T.J."/>
            <person name="Tang H."/>
            <person name="Lucas S.M."/>
            <person name="Robertson H.M."/>
            <person name="Bork P."/>
            <person name="Koonin E.V."/>
            <person name="Zdobnov E.M."/>
            <person name="Grigoriev I.V."/>
            <person name="Lynch M."/>
            <person name="Boore J.L."/>
        </authorList>
    </citation>
    <scope>NUCLEOTIDE SEQUENCE [LARGE SCALE GENOMIC DNA]</scope>
</reference>
<keyword evidence="2" id="KW-1185">Reference proteome</keyword>
<dbReference type="Proteomes" id="UP000000305">
    <property type="component" value="Unassembled WGS sequence"/>
</dbReference>
<dbReference type="AlphaFoldDB" id="E9G389"/>
<dbReference type="InParanoid" id="E9G389"/>
<gene>
    <name evidence="1" type="ORF">DAPPUDRAFT_237183</name>
</gene>
<sequence>MELKETLLAEALKIPNNSHPRLQTYGDTLHAVETPDVLHSKLIESCSMDTKNEQTQVYKLEPKFYGSICLSSTALASCFTGSAVLSVSELPI</sequence>
<protein>
    <submittedName>
        <fullName evidence="1">Uncharacterized protein</fullName>
    </submittedName>
</protein>
<dbReference type="EMBL" id="GL732531">
    <property type="protein sequence ID" value="EFX86029.1"/>
    <property type="molecule type" value="Genomic_DNA"/>
</dbReference>
<dbReference type="OrthoDB" id="10264585at2759"/>
<dbReference type="HOGENOM" id="CLU_2415544_0_0_1"/>
<accession>E9G389</accession>
<evidence type="ECO:0000313" key="1">
    <source>
        <dbReference type="EMBL" id="EFX86029.1"/>
    </source>
</evidence>
<proteinExistence type="predicted"/>
<dbReference type="KEGG" id="dpx:DAPPUDRAFT_237183"/>
<name>E9G389_DAPPU</name>
<evidence type="ECO:0000313" key="2">
    <source>
        <dbReference type="Proteomes" id="UP000000305"/>
    </source>
</evidence>